<accession>A0A3D0W9J5</accession>
<evidence type="ECO:0000313" key="1">
    <source>
        <dbReference type="EMBL" id="HCB75427.1"/>
    </source>
</evidence>
<name>A0A3D0W9J5_9SPHN</name>
<dbReference type="Pfam" id="PF09981">
    <property type="entry name" value="DUF2218"/>
    <property type="match status" value="1"/>
</dbReference>
<comment type="caution">
    <text evidence="1">The sequence shown here is derived from an EMBL/GenBank/DDBJ whole genome shotgun (WGS) entry which is preliminary data.</text>
</comment>
<reference evidence="1 2" key="1">
    <citation type="journal article" date="2018" name="Nat. Biotechnol.">
        <title>A standardized bacterial taxonomy based on genome phylogeny substantially revises the tree of life.</title>
        <authorList>
            <person name="Parks D.H."/>
            <person name="Chuvochina M."/>
            <person name="Waite D.W."/>
            <person name="Rinke C."/>
            <person name="Skarshewski A."/>
            <person name="Chaumeil P.A."/>
            <person name="Hugenholtz P."/>
        </authorList>
    </citation>
    <scope>NUCLEOTIDE SEQUENCE [LARGE SCALE GENOMIC DNA]</scope>
    <source>
        <strain evidence="1">UBA9015</strain>
    </source>
</reference>
<gene>
    <name evidence="1" type="ORF">DEP91_04525</name>
</gene>
<dbReference type="PIRSF" id="PIRSF028291">
    <property type="entry name" value="UCP028291"/>
    <property type="match status" value="1"/>
</dbReference>
<evidence type="ECO:0000313" key="2">
    <source>
        <dbReference type="Proteomes" id="UP000262699"/>
    </source>
</evidence>
<organism evidence="1 2">
    <name type="scientific">Sphingomonas bacterium</name>
    <dbReference type="NCBI Taxonomy" id="1895847"/>
    <lineage>
        <taxon>Bacteria</taxon>
        <taxon>Pseudomonadati</taxon>
        <taxon>Pseudomonadota</taxon>
        <taxon>Alphaproteobacteria</taxon>
        <taxon>Sphingomonadales</taxon>
        <taxon>Sphingomonadaceae</taxon>
        <taxon>Sphingomonas</taxon>
    </lineage>
</organism>
<proteinExistence type="predicted"/>
<dbReference type="InterPro" id="IPR014543">
    <property type="entry name" value="UCP028291"/>
</dbReference>
<dbReference type="AlphaFoldDB" id="A0A3D0W9J5"/>
<sequence length="106" mass="11803">MTYTTTAAVPTEHGSKYLQQLCKHWTHNLAVEFDADHGRVVFPKDARGAEWPGDAVVRFDSAPGALTITIEASADGQRQGLKGAVERHLDRFAFREAPMTYDWQDA</sequence>
<dbReference type="Gene3D" id="3.30.310.50">
    <property type="entry name" value="Alpha-D-phosphohexomutase, C-terminal domain"/>
    <property type="match status" value="1"/>
</dbReference>
<protein>
    <submittedName>
        <fullName evidence="1">DUF2218 domain-containing protein</fullName>
    </submittedName>
</protein>
<dbReference type="EMBL" id="DOYJ01000129">
    <property type="protein sequence ID" value="HCB75427.1"/>
    <property type="molecule type" value="Genomic_DNA"/>
</dbReference>
<dbReference type="Proteomes" id="UP000262699">
    <property type="component" value="Unassembled WGS sequence"/>
</dbReference>